<sequence>MAPRGSLRQEDVTEAQEGKTGAADPAEALSVRPGFWVSARSDLIQCWDPDGGDKSPLAGGHGGRGRREKGRPATNDGLHTPAHTGPIVFSAMSRGGAEEFPEKESQTMQAILRRARLSLGPGSGCKAPPLEPPELGGVPWRQR</sequence>
<accession>A0AAD7RVU5</accession>
<evidence type="ECO:0000313" key="3">
    <source>
        <dbReference type="Proteomes" id="UP001221898"/>
    </source>
</evidence>
<keyword evidence="3" id="KW-1185">Reference proteome</keyword>
<evidence type="ECO:0000256" key="1">
    <source>
        <dbReference type="SAM" id="MobiDB-lite"/>
    </source>
</evidence>
<name>A0AAD7RVU5_9TELE</name>
<feature type="region of interest" description="Disordered" evidence="1">
    <location>
        <begin position="45"/>
        <end position="87"/>
    </location>
</feature>
<comment type="caution">
    <text evidence="2">The sequence shown here is derived from an EMBL/GenBank/DDBJ whole genome shotgun (WGS) entry which is preliminary data.</text>
</comment>
<reference evidence="2" key="1">
    <citation type="journal article" date="2023" name="Science">
        <title>Genome structures resolve the early diversification of teleost fishes.</title>
        <authorList>
            <person name="Parey E."/>
            <person name="Louis A."/>
            <person name="Montfort J."/>
            <person name="Bouchez O."/>
            <person name="Roques C."/>
            <person name="Iampietro C."/>
            <person name="Lluch J."/>
            <person name="Castinel A."/>
            <person name="Donnadieu C."/>
            <person name="Desvignes T."/>
            <person name="Floi Bucao C."/>
            <person name="Jouanno E."/>
            <person name="Wen M."/>
            <person name="Mejri S."/>
            <person name="Dirks R."/>
            <person name="Jansen H."/>
            <person name="Henkel C."/>
            <person name="Chen W.J."/>
            <person name="Zahm M."/>
            <person name="Cabau C."/>
            <person name="Klopp C."/>
            <person name="Thompson A.W."/>
            <person name="Robinson-Rechavi M."/>
            <person name="Braasch I."/>
            <person name="Lecointre G."/>
            <person name="Bobe J."/>
            <person name="Postlethwait J.H."/>
            <person name="Berthelot C."/>
            <person name="Roest Crollius H."/>
            <person name="Guiguen Y."/>
        </authorList>
    </citation>
    <scope>NUCLEOTIDE SEQUENCE</scope>
    <source>
        <strain evidence="2">NC1722</strain>
    </source>
</reference>
<organism evidence="2 3">
    <name type="scientific">Aldrovandia affinis</name>
    <dbReference type="NCBI Taxonomy" id="143900"/>
    <lineage>
        <taxon>Eukaryota</taxon>
        <taxon>Metazoa</taxon>
        <taxon>Chordata</taxon>
        <taxon>Craniata</taxon>
        <taxon>Vertebrata</taxon>
        <taxon>Euteleostomi</taxon>
        <taxon>Actinopterygii</taxon>
        <taxon>Neopterygii</taxon>
        <taxon>Teleostei</taxon>
        <taxon>Notacanthiformes</taxon>
        <taxon>Halosauridae</taxon>
        <taxon>Aldrovandia</taxon>
    </lineage>
</organism>
<gene>
    <name evidence="2" type="ORF">AAFF_G00090860</name>
</gene>
<feature type="region of interest" description="Disordered" evidence="1">
    <location>
        <begin position="1"/>
        <end position="31"/>
    </location>
</feature>
<dbReference type="EMBL" id="JAINUG010000159">
    <property type="protein sequence ID" value="KAJ8391299.1"/>
    <property type="molecule type" value="Genomic_DNA"/>
</dbReference>
<feature type="region of interest" description="Disordered" evidence="1">
    <location>
        <begin position="119"/>
        <end position="143"/>
    </location>
</feature>
<evidence type="ECO:0000313" key="2">
    <source>
        <dbReference type="EMBL" id="KAJ8391299.1"/>
    </source>
</evidence>
<dbReference type="Proteomes" id="UP001221898">
    <property type="component" value="Unassembled WGS sequence"/>
</dbReference>
<protein>
    <submittedName>
        <fullName evidence="2">Uncharacterized protein</fullName>
    </submittedName>
</protein>
<dbReference type="AlphaFoldDB" id="A0AAD7RVU5"/>
<proteinExistence type="predicted"/>